<dbReference type="InterPro" id="IPR052516">
    <property type="entry name" value="N-heterocyclic_Hydroxylase"/>
</dbReference>
<gene>
    <name evidence="3" type="ORF">ABV298_29885</name>
</gene>
<reference evidence="3" key="1">
    <citation type="submission" date="2024-06" db="EMBL/GenBank/DDBJ databases">
        <title>Sequencing and assembly of the genome of Dyadobacter sp. strain 676, a symbiont of Cyamopsis tetragonoloba.</title>
        <authorList>
            <person name="Guro P."/>
            <person name="Sazanova A."/>
            <person name="Kuznetsova I."/>
            <person name="Belimov A."/>
            <person name="Safronova V."/>
        </authorList>
    </citation>
    <scope>NUCLEOTIDE SEQUENCE</scope>
    <source>
        <strain evidence="3">676</strain>
    </source>
</reference>
<dbReference type="EMBL" id="CP159289">
    <property type="protein sequence ID" value="XCH24463.1"/>
    <property type="molecule type" value="Genomic_DNA"/>
</dbReference>
<dbReference type="PANTHER" id="PTHR47495">
    <property type="entry name" value="ALDEHYDE DEHYDROGENASE"/>
    <property type="match status" value="1"/>
</dbReference>
<organism evidence="3">
    <name type="scientific">Dyadobacter sp. 676</name>
    <dbReference type="NCBI Taxonomy" id="3088362"/>
    <lineage>
        <taxon>Bacteria</taxon>
        <taxon>Pseudomonadati</taxon>
        <taxon>Bacteroidota</taxon>
        <taxon>Cytophagia</taxon>
        <taxon>Cytophagales</taxon>
        <taxon>Spirosomataceae</taxon>
        <taxon>Dyadobacter</taxon>
    </lineage>
</organism>
<feature type="domain" description="Aldehyde oxidase/xanthine dehydrogenase second molybdopterin binding" evidence="2">
    <location>
        <begin position="286"/>
        <end position="364"/>
    </location>
</feature>
<accession>A0AAU8FKF4</accession>
<dbReference type="Pfam" id="PF20256">
    <property type="entry name" value="MoCoBD_2"/>
    <property type="match status" value="1"/>
</dbReference>
<dbReference type="Gene3D" id="3.30.365.10">
    <property type="entry name" value="Aldehyde oxidase/xanthine dehydrogenase, molybdopterin binding domain"/>
    <property type="match status" value="3"/>
</dbReference>
<dbReference type="InterPro" id="IPR008274">
    <property type="entry name" value="AldOxase/xan_DH_MoCoBD1"/>
</dbReference>
<dbReference type="Pfam" id="PF02738">
    <property type="entry name" value="MoCoBD_1"/>
    <property type="match status" value="1"/>
</dbReference>
<dbReference type="InterPro" id="IPR046867">
    <property type="entry name" value="AldOxase/xan_DH_MoCoBD2"/>
</dbReference>
<proteinExistence type="predicted"/>
<evidence type="ECO:0000259" key="2">
    <source>
        <dbReference type="Pfam" id="PF20256"/>
    </source>
</evidence>
<dbReference type="RefSeq" id="WP_353719781.1">
    <property type="nucleotide sequence ID" value="NZ_CP159289.1"/>
</dbReference>
<sequence>MPASQVFGASRGGDVNQAWQHADAIFEQEFAFPFLAHAPMETLNCTVKLTADRCEIWTGTQSPSLHRQEAARLLGLRDEQVTLYTPPMGGSFGRRGSFGNDWTQEALHIAQAVGQPVKLVWTREDDIRGGFYRPVYFHRVKIGTDREGFPVAWKHDVVGQSLFVGTVLENEIAPNGLDYSSLDGVNGSPYVARCPDHAVILHTTANNVPVLAWRSVGNTHTAFVMETLIDELAHRAGRDPIAYRKTLLAGHPRHLAALTRAAEMVGEALPVGRFRGVAVHGAMGSVVAQIVEISFKDNAVKVHRVVCAIACGLAVNPDGIAAQMESGIIYGLTAALFGEITIENGNVRQSNFHDYRMLRMDESPAIEVHIVEDDGKMGGVGEPGVSPVAPALANALFAATGKRIRRLPLLANI</sequence>
<evidence type="ECO:0000313" key="3">
    <source>
        <dbReference type="EMBL" id="XCH24463.1"/>
    </source>
</evidence>
<evidence type="ECO:0000259" key="1">
    <source>
        <dbReference type="Pfam" id="PF02738"/>
    </source>
</evidence>
<protein>
    <submittedName>
        <fullName evidence="3">Molybdopterin cofactor-binding domain-containing protein</fullName>
    </submittedName>
</protein>
<dbReference type="PANTHER" id="PTHR47495:SF2">
    <property type="entry name" value="ALDEHYDE DEHYDROGENASE"/>
    <property type="match status" value="1"/>
</dbReference>
<dbReference type="AlphaFoldDB" id="A0AAU8FKF4"/>
<name>A0AAU8FKF4_9BACT</name>
<dbReference type="InterPro" id="IPR037165">
    <property type="entry name" value="AldOxase/xan_DH_Mopterin-bd_sf"/>
</dbReference>
<dbReference type="SUPFAM" id="SSF56003">
    <property type="entry name" value="Molybdenum cofactor-binding domain"/>
    <property type="match status" value="1"/>
</dbReference>
<feature type="domain" description="Aldehyde oxidase/xanthine dehydrogenase first molybdopterin binding" evidence="1">
    <location>
        <begin position="10"/>
        <end position="245"/>
    </location>
</feature>
<dbReference type="GO" id="GO:0016491">
    <property type="term" value="F:oxidoreductase activity"/>
    <property type="evidence" value="ECO:0007669"/>
    <property type="project" value="InterPro"/>
</dbReference>